<dbReference type="InterPro" id="IPR018713">
    <property type="entry name" value="MPAB/Lcp_cat_dom"/>
</dbReference>
<keyword evidence="4" id="KW-1185">Reference proteome</keyword>
<accession>A0A7I9YHF4</accession>
<reference evidence="3 4" key="1">
    <citation type="journal article" date="2019" name="Emerg. Microbes Infect.">
        <title>Comprehensive subspecies identification of 175 nontuberculous mycobacteria species based on 7547 genomic profiles.</title>
        <authorList>
            <person name="Matsumoto Y."/>
            <person name="Kinjo T."/>
            <person name="Motooka D."/>
            <person name="Nabeya D."/>
            <person name="Jung N."/>
            <person name="Uechi K."/>
            <person name="Horii T."/>
            <person name="Iida T."/>
            <person name="Fujita J."/>
            <person name="Nakamura S."/>
        </authorList>
    </citation>
    <scope>NUCLEOTIDE SEQUENCE [LARGE SCALE GENOMIC DNA]</scope>
    <source>
        <strain evidence="3 4">JCM 30725</strain>
    </source>
</reference>
<dbReference type="Pfam" id="PF09995">
    <property type="entry name" value="MPAB_Lcp_cat"/>
    <property type="match status" value="1"/>
</dbReference>
<dbReference type="GO" id="GO:0016491">
    <property type="term" value="F:oxidoreductase activity"/>
    <property type="evidence" value="ECO:0007669"/>
    <property type="project" value="InterPro"/>
</dbReference>
<dbReference type="PANTHER" id="PTHR36151:SF3">
    <property type="entry name" value="ER-BOUND OXYGENASE MPAB_MPAB'_RUBBER OXYGENASE CATALYTIC DOMAIN-CONTAINING PROTEIN"/>
    <property type="match status" value="1"/>
</dbReference>
<dbReference type="PANTHER" id="PTHR36151">
    <property type="entry name" value="BLR2777 PROTEIN"/>
    <property type="match status" value="1"/>
</dbReference>
<evidence type="ECO:0000313" key="3">
    <source>
        <dbReference type="EMBL" id="GFG88039.1"/>
    </source>
</evidence>
<name>A0A7I9YHF4_MYCBU</name>
<organism evidence="3 4">
    <name type="scientific">Mycobacterium bourgelatii</name>
    <dbReference type="NCBI Taxonomy" id="1273442"/>
    <lineage>
        <taxon>Bacteria</taxon>
        <taxon>Bacillati</taxon>
        <taxon>Actinomycetota</taxon>
        <taxon>Actinomycetes</taxon>
        <taxon>Mycobacteriales</taxon>
        <taxon>Mycobacteriaceae</taxon>
        <taxon>Mycobacterium</taxon>
    </lineage>
</organism>
<feature type="region of interest" description="Disordered" evidence="1">
    <location>
        <begin position="1"/>
        <end position="32"/>
    </location>
</feature>
<feature type="domain" description="ER-bound oxygenase mpaB/mpaB'/Rubber oxygenase catalytic" evidence="2">
    <location>
        <begin position="38"/>
        <end position="269"/>
    </location>
</feature>
<evidence type="ECO:0000313" key="4">
    <source>
        <dbReference type="Proteomes" id="UP000465360"/>
    </source>
</evidence>
<feature type="compositionally biased region" description="Basic and acidic residues" evidence="1">
    <location>
        <begin position="1"/>
        <end position="18"/>
    </location>
</feature>
<proteinExistence type="predicted"/>
<dbReference type="EMBL" id="BLKZ01000001">
    <property type="protein sequence ID" value="GFG88039.1"/>
    <property type="molecule type" value="Genomic_DNA"/>
</dbReference>
<dbReference type="Proteomes" id="UP000465360">
    <property type="component" value="Unassembled WGS sequence"/>
</dbReference>
<gene>
    <name evidence="3" type="ORF">MBOU_00810</name>
</gene>
<dbReference type="RefSeq" id="WP_163706580.1">
    <property type="nucleotide sequence ID" value="NZ_BLKZ01000001.1"/>
</dbReference>
<sequence>MTLQPTDERPVPHVERGISDPPRPQRSRRRSRLAGDYGLMGVALLAGPANVIMQLSRPAVGYGVKDSRVESGRIDRHPIKRARTTFTYIAVANAGTDTQKAAFRRAVNRAHAQVYSLPDSPVAYNAFDPELQLWVAACLYKGGIDIYRTFIGEIDEDEADRLYEEGKTLGTTLQVPPQMWPPDRAAFDRYWQESLDKAHIDDAVREFLYPIAVSRVKGVRLPRWLRERSERFNLLITTGFLPQRFRDEMRLPWDEASQRRFDRLMALFAAVNSALPRPIRQFPFNLMLWDLNRRIRTGRPLV</sequence>
<evidence type="ECO:0000256" key="1">
    <source>
        <dbReference type="SAM" id="MobiDB-lite"/>
    </source>
</evidence>
<dbReference type="AlphaFoldDB" id="A0A7I9YHF4"/>
<evidence type="ECO:0000259" key="2">
    <source>
        <dbReference type="Pfam" id="PF09995"/>
    </source>
</evidence>
<protein>
    <recommendedName>
        <fullName evidence="2">ER-bound oxygenase mpaB/mpaB'/Rubber oxygenase catalytic domain-containing protein</fullName>
    </recommendedName>
</protein>
<comment type="caution">
    <text evidence="3">The sequence shown here is derived from an EMBL/GenBank/DDBJ whole genome shotgun (WGS) entry which is preliminary data.</text>
</comment>